<feature type="transmembrane region" description="Helical" evidence="7">
    <location>
        <begin position="294"/>
        <end position="319"/>
    </location>
</feature>
<keyword evidence="4 7" id="KW-0812">Transmembrane</keyword>
<keyword evidence="2" id="KW-0813">Transport</keyword>
<dbReference type="Gene3D" id="1.20.1250.20">
    <property type="entry name" value="MFS general substrate transporter like domains"/>
    <property type="match status" value="1"/>
</dbReference>
<dbReference type="PANTHER" id="PTHR43045:SF2">
    <property type="entry name" value="INNER MEMBRANE METABOLITE TRANSPORT PROTEIN YHJE"/>
    <property type="match status" value="1"/>
</dbReference>
<keyword evidence="5 7" id="KW-1133">Transmembrane helix</keyword>
<feature type="transmembrane region" description="Helical" evidence="7">
    <location>
        <begin position="326"/>
        <end position="346"/>
    </location>
</feature>
<feature type="transmembrane region" description="Helical" evidence="7">
    <location>
        <begin position="74"/>
        <end position="97"/>
    </location>
</feature>
<evidence type="ECO:0000256" key="1">
    <source>
        <dbReference type="ARBA" id="ARBA00004651"/>
    </source>
</evidence>
<evidence type="ECO:0000256" key="4">
    <source>
        <dbReference type="ARBA" id="ARBA00022692"/>
    </source>
</evidence>
<feature type="transmembrane region" description="Helical" evidence="7">
    <location>
        <begin position="416"/>
        <end position="438"/>
    </location>
</feature>
<dbReference type="PROSITE" id="PS00216">
    <property type="entry name" value="SUGAR_TRANSPORT_1"/>
    <property type="match status" value="1"/>
</dbReference>
<feature type="transmembrane region" description="Helical" evidence="7">
    <location>
        <begin position="261"/>
        <end position="288"/>
    </location>
</feature>
<accession>A0A8J6PJL2</accession>
<feature type="transmembrane region" description="Helical" evidence="7">
    <location>
        <begin position="134"/>
        <end position="164"/>
    </location>
</feature>
<feature type="transmembrane region" description="Helical" evidence="7">
    <location>
        <begin position="109"/>
        <end position="128"/>
    </location>
</feature>
<protein>
    <submittedName>
        <fullName evidence="9">MFS transporter</fullName>
    </submittedName>
</protein>
<dbReference type="InterPro" id="IPR005828">
    <property type="entry name" value="MFS_sugar_transport-like"/>
</dbReference>
<dbReference type="GO" id="GO:0005886">
    <property type="term" value="C:plasma membrane"/>
    <property type="evidence" value="ECO:0007669"/>
    <property type="project" value="UniProtKB-SubCell"/>
</dbReference>
<dbReference type="EMBL" id="JACVVX010000003">
    <property type="protein sequence ID" value="MBD0415458.1"/>
    <property type="molecule type" value="Genomic_DNA"/>
</dbReference>
<evidence type="ECO:0000313" key="9">
    <source>
        <dbReference type="EMBL" id="MBD0415458.1"/>
    </source>
</evidence>
<proteinExistence type="predicted"/>
<sequence>MTQPSATHPISDNLGPEVRDGHIGSHGSIAPGEIAVGVFIGRTSEFFDFFVYAIASVVVFPRLVFPYVDALTGTLYSFGIFALAFVVRPIGTAIFMAVDRAYGKGAKMITALFLLGTATVAIAFLPGYERIGIAAVWLLAIARMLQGIALGGTWDGLASLLALYAPKEKRGWYAMIPQLGAPAGLIVASALFAFFVGNLSAQDFFDWGWRYPFFVAFAINVVALFARLRMVSTPEYADMFANRELMPMRVFDTFRMEGRTVLIGAFAPLASFALFHMVTVFPLSWVFLFTSEEIARFLVIETVSAFFGLAAIVASGIIADRVGRRSLLIGTAVAIAAFSGFAPQLLDGGPVGETVFMVLGFILLGLSFGQSSGVVAAGFSKTYRYTGSAITSDLAWLFGAGFAPLAALLLSTEFGLLAAGGYLLSGAICTMLAVWLSARPAVKD</sequence>
<feature type="domain" description="Major facilitator superfamily (MFS) profile" evidence="8">
    <location>
        <begin position="34"/>
        <end position="438"/>
    </location>
</feature>
<evidence type="ECO:0000259" key="8">
    <source>
        <dbReference type="PROSITE" id="PS50850"/>
    </source>
</evidence>
<feature type="transmembrane region" description="Helical" evidence="7">
    <location>
        <begin position="391"/>
        <end position="410"/>
    </location>
</feature>
<dbReference type="PROSITE" id="PS50850">
    <property type="entry name" value="MFS"/>
    <property type="match status" value="1"/>
</dbReference>
<feature type="transmembrane region" description="Helical" evidence="7">
    <location>
        <begin position="358"/>
        <end position="379"/>
    </location>
</feature>
<feature type="transmembrane region" description="Helical" evidence="7">
    <location>
        <begin position="176"/>
        <end position="197"/>
    </location>
</feature>
<dbReference type="InterPro" id="IPR020846">
    <property type="entry name" value="MFS_dom"/>
</dbReference>
<dbReference type="Proteomes" id="UP000643405">
    <property type="component" value="Unassembled WGS sequence"/>
</dbReference>
<keyword evidence="10" id="KW-1185">Reference proteome</keyword>
<comment type="caution">
    <text evidence="9">The sequence shown here is derived from an EMBL/GenBank/DDBJ whole genome shotgun (WGS) entry which is preliminary data.</text>
</comment>
<evidence type="ECO:0000256" key="5">
    <source>
        <dbReference type="ARBA" id="ARBA00022989"/>
    </source>
</evidence>
<comment type="subcellular location">
    <subcellularLocation>
        <location evidence="1">Cell membrane</location>
        <topology evidence="1">Multi-pass membrane protein</topology>
    </subcellularLocation>
</comment>
<organism evidence="9 10">
    <name type="scientific">Oryzicola mucosus</name>
    <dbReference type="NCBI Taxonomy" id="2767425"/>
    <lineage>
        <taxon>Bacteria</taxon>
        <taxon>Pseudomonadati</taxon>
        <taxon>Pseudomonadota</taxon>
        <taxon>Alphaproteobacteria</taxon>
        <taxon>Hyphomicrobiales</taxon>
        <taxon>Phyllobacteriaceae</taxon>
        <taxon>Oryzicola</taxon>
    </lineage>
</organism>
<keyword evidence="6 7" id="KW-0472">Membrane</keyword>
<dbReference type="AlphaFoldDB" id="A0A8J6PJL2"/>
<keyword evidence="3" id="KW-1003">Cell membrane</keyword>
<evidence type="ECO:0000256" key="3">
    <source>
        <dbReference type="ARBA" id="ARBA00022475"/>
    </source>
</evidence>
<dbReference type="SUPFAM" id="SSF103473">
    <property type="entry name" value="MFS general substrate transporter"/>
    <property type="match status" value="1"/>
</dbReference>
<evidence type="ECO:0000256" key="7">
    <source>
        <dbReference type="SAM" id="Phobius"/>
    </source>
</evidence>
<evidence type="ECO:0000256" key="6">
    <source>
        <dbReference type="ARBA" id="ARBA00023136"/>
    </source>
</evidence>
<name>A0A8J6PJL2_9HYPH</name>
<feature type="transmembrane region" description="Helical" evidence="7">
    <location>
        <begin position="209"/>
        <end position="226"/>
    </location>
</feature>
<evidence type="ECO:0000256" key="2">
    <source>
        <dbReference type="ARBA" id="ARBA00022448"/>
    </source>
</evidence>
<dbReference type="GO" id="GO:0022857">
    <property type="term" value="F:transmembrane transporter activity"/>
    <property type="evidence" value="ECO:0007669"/>
    <property type="project" value="InterPro"/>
</dbReference>
<reference evidence="9" key="1">
    <citation type="submission" date="2020-09" db="EMBL/GenBank/DDBJ databases">
        <title>Genome seq and assembly of Tianweitania sp.</title>
        <authorList>
            <person name="Chhetri G."/>
        </authorList>
    </citation>
    <scope>NUCLEOTIDE SEQUENCE</scope>
    <source>
        <strain evidence="9">Rool2</strain>
    </source>
</reference>
<feature type="transmembrane region" description="Helical" evidence="7">
    <location>
        <begin position="49"/>
        <end position="68"/>
    </location>
</feature>
<dbReference type="InterPro" id="IPR005829">
    <property type="entry name" value="Sugar_transporter_CS"/>
</dbReference>
<evidence type="ECO:0000313" key="10">
    <source>
        <dbReference type="Proteomes" id="UP000643405"/>
    </source>
</evidence>
<gene>
    <name evidence="9" type="ORF">ICI42_12385</name>
</gene>
<dbReference type="InterPro" id="IPR036259">
    <property type="entry name" value="MFS_trans_sf"/>
</dbReference>
<dbReference type="RefSeq" id="WP_188164875.1">
    <property type="nucleotide sequence ID" value="NZ_JACVVX010000003.1"/>
</dbReference>
<dbReference type="Pfam" id="PF00083">
    <property type="entry name" value="Sugar_tr"/>
    <property type="match status" value="1"/>
</dbReference>
<dbReference type="PANTHER" id="PTHR43045">
    <property type="entry name" value="SHIKIMATE TRANSPORTER"/>
    <property type="match status" value="1"/>
</dbReference>